<dbReference type="AlphaFoldDB" id="A0A8J6HT17"/>
<dbReference type="Proteomes" id="UP000719412">
    <property type="component" value="Unassembled WGS sequence"/>
</dbReference>
<dbReference type="InterPro" id="IPR038717">
    <property type="entry name" value="Tc1-like_DDE_dom"/>
</dbReference>
<keyword evidence="3" id="KW-1185">Reference proteome</keyword>
<comment type="caution">
    <text evidence="2">The sequence shown here is derived from an EMBL/GenBank/DDBJ whole genome shotgun (WGS) entry which is preliminary data.</text>
</comment>
<evidence type="ECO:0000313" key="2">
    <source>
        <dbReference type="EMBL" id="KAH0821281.1"/>
    </source>
</evidence>
<dbReference type="EMBL" id="JABDTM020008561">
    <property type="protein sequence ID" value="KAH0821281.1"/>
    <property type="molecule type" value="Genomic_DNA"/>
</dbReference>
<sequence>MWAWVSAKSPGVIEERLTSHSYTRILEEIMVPSVRVVYPEDNFVFQQDNCPVHTAHRVSEWFQNHGINVLDWPSLSPDLNPIENMWAAVVKSMKRRRVKFENKDQLLTAITKLRQAAATPAKGSCPPSELLSAPLNHRNKDHRHRTIPCSTLRGAEVRRALVPDLFVPESRVLLSPVPLPDPDNRSLFVAGIFGRNSTY</sequence>
<reference evidence="2" key="2">
    <citation type="submission" date="2021-08" db="EMBL/GenBank/DDBJ databases">
        <authorList>
            <person name="Eriksson T."/>
        </authorList>
    </citation>
    <scope>NUCLEOTIDE SEQUENCE</scope>
    <source>
        <strain evidence="2">Stoneville</strain>
        <tissue evidence="2">Whole head</tissue>
    </source>
</reference>
<reference evidence="2" key="1">
    <citation type="journal article" date="2020" name="J Insects Food Feed">
        <title>The yellow mealworm (Tenebrio molitor) genome: a resource for the emerging insects as food and feed industry.</title>
        <authorList>
            <person name="Eriksson T."/>
            <person name="Andere A."/>
            <person name="Kelstrup H."/>
            <person name="Emery V."/>
            <person name="Picard C."/>
        </authorList>
    </citation>
    <scope>NUCLEOTIDE SEQUENCE</scope>
    <source>
        <strain evidence="2">Stoneville</strain>
        <tissue evidence="2">Whole head</tissue>
    </source>
</reference>
<dbReference type="Pfam" id="PF13358">
    <property type="entry name" value="DDE_3"/>
    <property type="match status" value="1"/>
</dbReference>
<name>A0A8J6HT17_TENMO</name>
<dbReference type="GO" id="GO:0003676">
    <property type="term" value="F:nucleic acid binding"/>
    <property type="evidence" value="ECO:0007669"/>
    <property type="project" value="InterPro"/>
</dbReference>
<dbReference type="Gene3D" id="3.30.420.10">
    <property type="entry name" value="Ribonuclease H-like superfamily/Ribonuclease H"/>
    <property type="match status" value="1"/>
</dbReference>
<evidence type="ECO:0000313" key="3">
    <source>
        <dbReference type="Proteomes" id="UP000719412"/>
    </source>
</evidence>
<organism evidence="2 3">
    <name type="scientific">Tenebrio molitor</name>
    <name type="common">Yellow mealworm beetle</name>
    <dbReference type="NCBI Taxonomy" id="7067"/>
    <lineage>
        <taxon>Eukaryota</taxon>
        <taxon>Metazoa</taxon>
        <taxon>Ecdysozoa</taxon>
        <taxon>Arthropoda</taxon>
        <taxon>Hexapoda</taxon>
        <taxon>Insecta</taxon>
        <taxon>Pterygota</taxon>
        <taxon>Neoptera</taxon>
        <taxon>Endopterygota</taxon>
        <taxon>Coleoptera</taxon>
        <taxon>Polyphaga</taxon>
        <taxon>Cucujiformia</taxon>
        <taxon>Tenebrionidae</taxon>
        <taxon>Tenebrio</taxon>
    </lineage>
</organism>
<feature type="domain" description="Tc1-like transposase DDE" evidence="1">
    <location>
        <begin position="11"/>
        <end position="106"/>
    </location>
</feature>
<protein>
    <recommendedName>
        <fullName evidence="1">Tc1-like transposase DDE domain-containing protein</fullName>
    </recommendedName>
</protein>
<evidence type="ECO:0000259" key="1">
    <source>
        <dbReference type="Pfam" id="PF13358"/>
    </source>
</evidence>
<gene>
    <name evidence="2" type="ORF">GEV33_001510</name>
</gene>
<dbReference type="InterPro" id="IPR036397">
    <property type="entry name" value="RNaseH_sf"/>
</dbReference>
<accession>A0A8J6HT17</accession>
<proteinExistence type="predicted"/>